<feature type="compositionally biased region" description="Basic and acidic residues" evidence="7">
    <location>
        <begin position="19"/>
        <end position="30"/>
    </location>
</feature>
<evidence type="ECO:0000256" key="4">
    <source>
        <dbReference type="ARBA" id="ARBA00022723"/>
    </source>
</evidence>
<evidence type="ECO:0000256" key="3">
    <source>
        <dbReference type="ARBA" id="ARBA00022490"/>
    </source>
</evidence>
<gene>
    <name evidence="8" type="ORF">Enr13x_58740</name>
</gene>
<evidence type="ECO:0000256" key="1">
    <source>
        <dbReference type="ARBA" id="ARBA00001962"/>
    </source>
</evidence>
<evidence type="ECO:0000256" key="2">
    <source>
        <dbReference type="ARBA" id="ARBA00004496"/>
    </source>
</evidence>
<keyword evidence="9" id="KW-1185">Reference proteome</keyword>
<evidence type="ECO:0000313" key="8">
    <source>
        <dbReference type="EMBL" id="QDV45970.1"/>
    </source>
</evidence>
<keyword evidence="4" id="KW-0479">Metal-binding</keyword>
<protein>
    <recommendedName>
        <fullName evidence="10">Inositol oxygenase</fullName>
    </recommendedName>
</protein>
<keyword evidence="6" id="KW-0408">Iron</keyword>
<dbReference type="SUPFAM" id="SSF109604">
    <property type="entry name" value="HD-domain/PDEase-like"/>
    <property type="match status" value="1"/>
</dbReference>
<evidence type="ECO:0000256" key="5">
    <source>
        <dbReference type="ARBA" id="ARBA00023002"/>
    </source>
</evidence>
<comment type="subcellular location">
    <subcellularLocation>
        <location evidence="2">Cytoplasm</location>
    </subcellularLocation>
</comment>
<dbReference type="Pfam" id="PF05153">
    <property type="entry name" value="MIOX"/>
    <property type="match status" value="1"/>
</dbReference>
<name>A0A518HYP2_9BACT</name>
<feature type="region of interest" description="Disordered" evidence="7">
    <location>
        <begin position="1"/>
        <end position="31"/>
    </location>
</feature>
<dbReference type="GO" id="GO:0005506">
    <property type="term" value="F:iron ion binding"/>
    <property type="evidence" value="ECO:0007669"/>
    <property type="project" value="InterPro"/>
</dbReference>
<dbReference type="Proteomes" id="UP000319004">
    <property type="component" value="Chromosome"/>
</dbReference>
<dbReference type="InterPro" id="IPR007828">
    <property type="entry name" value="Inositol_oxygenase"/>
</dbReference>
<organism evidence="8 9">
    <name type="scientific">Stieleria neptunia</name>
    <dbReference type="NCBI Taxonomy" id="2527979"/>
    <lineage>
        <taxon>Bacteria</taxon>
        <taxon>Pseudomonadati</taxon>
        <taxon>Planctomycetota</taxon>
        <taxon>Planctomycetia</taxon>
        <taxon>Pirellulales</taxon>
        <taxon>Pirellulaceae</taxon>
        <taxon>Stieleria</taxon>
    </lineage>
</organism>
<proteinExistence type="predicted"/>
<evidence type="ECO:0008006" key="10">
    <source>
        <dbReference type="Google" id="ProtNLM"/>
    </source>
</evidence>
<comment type="cofactor">
    <cofactor evidence="1">
        <name>Fe cation</name>
        <dbReference type="ChEBI" id="CHEBI:24875"/>
    </cofactor>
</comment>
<dbReference type="PANTHER" id="PTHR12588:SF0">
    <property type="entry name" value="INOSITOL OXYGENASE"/>
    <property type="match status" value="1"/>
</dbReference>
<accession>A0A518HYP2</accession>
<dbReference type="GO" id="GO:0019310">
    <property type="term" value="P:inositol catabolic process"/>
    <property type="evidence" value="ECO:0007669"/>
    <property type="project" value="InterPro"/>
</dbReference>
<evidence type="ECO:0000256" key="6">
    <source>
        <dbReference type="ARBA" id="ARBA00023004"/>
    </source>
</evidence>
<dbReference type="GO" id="GO:0050113">
    <property type="term" value="F:inositol oxygenase activity"/>
    <property type="evidence" value="ECO:0007669"/>
    <property type="project" value="InterPro"/>
</dbReference>
<keyword evidence="5" id="KW-0560">Oxidoreductase</keyword>
<evidence type="ECO:0000256" key="7">
    <source>
        <dbReference type="SAM" id="MobiDB-lite"/>
    </source>
</evidence>
<evidence type="ECO:0000313" key="9">
    <source>
        <dbReference type="Proteomes" id="UP000319004"/>
    </source>
</evidence>
<dbReference type="GO" id="GO:0005737">
    <property type="term" value="C:cytoplasm"/>
    <property type="evidence" value="ECO:0007669"/>
    <property type="project" value="UniProtKB-SubCell"/>
</dbReference>
<keyword evidence="3" id="KW-0963">Cytoplasm</keyword>
<dbReference type="KEGG" id="snep:Enr13x_58740"/>
<dbReference type="AlphaFoldDB" id="A0A518HYP2"/>
<dbReference type="EMBL" id="CP037423">
    <property type="protein sequence ID" value="QDV45970.1"/>
    <property type="molecule type" value="Genomic_DNA"/>
</dbReference>
<dbReference type="PANTHER" id="PTHR12588">
    <property type="entry name" value="MYOINOSITOL OXYGENASE"/>
    <property type="match status" value="1"/>
</dbReference>
<feature type="compositionally biased region" description="Polar residues" evidence="7">
    <location>
        <begin position="7"/>
        <end position="16"/>
    </location>
</feature>
<dbReference type="Gene3D" id="1.10.3210.10">
    <property type="entry name" value="Hypothetical protein af1432"/>
    <property type="match status" value="1"/>
</dbReference>
<reference evidence="8 9" key="1">
    <citation type="submission" date="2019-03" db="EMBL/GenBank/DDBJ databases">
        <title>Deep-cultivation of Planctomycetes and their phenomic and genomic characterization uncovers novel biology.</title>
        <authorList>
            <person name="Wiegand S."/>
            <person name="Jogler M."/>
            <person name="Boedeker C."/>
            <person name="Pinto D."/>
            <person name="Vollmers J."/>
            <person name="Rivas-Marin E."/>
            <person name="Kohn T."/>
            <person name="Peeters S.H."/>
            <person name="Heuer A."/>
            <person name="Rast P."/>
            <person name="Oberbeckmann S."/>
            <person name="Bunk B."/>
            <person name="Jeske O."/>
            <person name="Meyerdierks A."/>
            <person name="Storesund J.E."/>
            <person name="Kallscheuer N."/>
            <person name="Luecker S."/>
            <person name="Lage O.M."/>
            <person name="Pohl T."/>
            <person name="Merkel B.J."/>
            <person name="Hornburger P."/>
            <person name="Mueller R.-W."/>
            <person name="Bruemmer F."/>
            <person name="Labrenz M."/>
            <person name="Spormann A.M."/>
            <person name="Op den Camp H."/>
            <person name="Overmann J."/>
            <person name="Amann R."/>
            <person name="Jetten M.S.M."/>
            <person name="Mascher T."/>
            <person name="Medema M.H."/>
            <person name="Devos D.P."/>
            <person name="Kaster A.-K."/>
            <person name="Ovreas L."/>
            <person name="Rohde M."/>
            <person name="Galperin M.Y."/>
            <person name="Jogler C."/>
        </authorList>
    </citation>
    <scope>NUCLEOTIDE SEQUENCE [LARGE SCALE GENOMIC DNA]</scope>
    <source>
        <strain evidence="8 9">Enr13</strain>
    </source>
</reference>
<sequence length="304" mass="35768">MYVLAPRSQSKMSVPSNPADHRTDPAKPLEDLEDWEADLVRRYPEPNKPTDEFRNYGEDTKPGVREFYQLNHRYQTYDFVQQKREQFLPLRHCKMTVWEAMEYLNQLVDESDPDTDLSQIEHLLQTAESIRADGHPRWFVLTGLIHDLGKVLCLFGEPQWAVVGDTFPVGCRFSGRIVFPEFFAENPDSTDQRYNTEYGVYSPGVGLDNVFLSWGHDEYLYQVVKDRLPAEALAIIRYHSFYPGHRESAYDHLMNDHDHRMFKWVRAFNPYDLYTKSDSRPNVDALRPFYEELINEFLPGTLDW</sequence>